<dbReference type="InterPro" id="IPR023915">
    <property type="entry name" value="Bifunctiontional_GlmU_arc-type"/>
</dbReference>
<dbReference type="Proteomes" id="UP000230778">
    <property type="component" value="Unassembled WGS sequence"/>
</dbReference>
<comment type="pathway">
    <text evidence="1">Nucleotide-sugar biosynthesis; UDP-N-acetyl-alpha-D-glucosamine biosynthesis; N-acetyl-alpha-D-glucosamine 1-phosphate from alpha-D-glucosamine 6-phosphate (route II): step 2/2.</text>
</comment>
<feature type="domain" description="Nucleotidyl transferase" evidence="11">
    <location>
        <begin position="3"/>
        <end position="204"/>
    </location>
</feature>
<comment type="catalytic activity">
    <reaction evidence="9">
        <text>alpha-D-glucosamine 1-phosphate + acetyl-CoA = N-acetyl-alpha-D-glucosamine 1-phosphate + CoA + H(+)</text>
        <dbReference type="Rhea" id="RHEA:13725"/>
        <dbReference type="ChEBI" id="CHEBI:15378"/>
        <dbReference type="ChEBI" id="CHEBI:57287"/>
        <dbReference type="ChEBI" id="CHEBI:57288"/>
        <dbReference type="ChEBI" id="CHEBI:57776"/>
        <dbReference type="ChEBI" id="CHEBI:58516"/>
        <dbReference type="EC" id="2.3.1.157"/>
    </reaction>
</comment>
<comment type="similarity">
    <text evidence="4">In the N-terminal section; belongs to the N-acetylglucosamine-1-phosphate uridyltransferase family.</text>
</comment>
<dbReference type="EMBL" id="PCUC01000159">
    <property type="protein sequence ID" value="PIQ05103.1"/>
    <property type="molecule type" value="Genomic_DNA"/>
</dbReference>
<protein>
    <recommendedName>
        <fullName evidence="11">Nucleotidyl transferase domain-containing protein</fullName>
    </recommendedName>
</protein>
<dbReference type="AlphaFoldDB" id="A0A2H0FEM2"/>
<dbReference type="PANTHER" id="PTHR43584">
    <property type="entry name" value="NUCLEOTIDYL TRANSFERASE"/>
    <property type="match status" value="1"/>
</dbReference>
<dbReference type="InterPro" id="IPR005835">
    <property type="entry name" value="NTP_transferase_dom"/>
</dbReference>
<reference evidence="12 13" key="1">
    <citation type="submission" date="2017-09" db="EMBL/GenBank/DDBJ databases">
        <title>Depth-based differentiation of microbial function through sediment-hosted aquifers and enrichment of novel symbionts in the deep terrestrial subsurface.</title>
        <authorList>
            <person name="Probst A.J."/>
            <person name="Ladd B."/>
            <person name="Jarett J.K."/>
            <person name="Geller-Mcgrath D.E."/>
            <person name="Sieber C.M."/>
            <person name="Emerson J.B."/>
            <person name="Anantharaman K."/>
            <person name="Thomas B.C."/>
            <person name="Malmstrom R."/>
            <person name="Stieglmeier M."/>
            <person name="Klingl A."/>
            <person name="Woyke T."/>
            <person name="Ryan C.M."/>
            <person name="Banfield J.F."/>
        </authorList>
    </citation>
    <scope>NUCLEOTIDE SEQUENCE [LARGE SCALE GENOMIC DNA]</scope>
    <source>
        <strain evidence="12">CG18_big_fil_WC_8_21_14_2_50_37_10</strain>
    </source>
</reference>
<evidence type="ECO:0000313" key="12">
    <source>
        <dbReference type="EMBL" id="PIQ05103.1"/>
    </source>
</evidence>
<evidence type="ECO:0000256" key="4">
    <source>
        <dbReference type="ARBA" id="ARBA00007947"/>
    </source>
</evidence>
<dbReference type="InterPro" id="IPR029044">
    <property type="entry name" value="Nucleotide-diphossugar_trans"/>
</dbReference>
<evidence type="ECO:0000259" key="11">
    <source>
        <dbReference type="Pfam" id="PF00483"/>
    </source>
</evidence>
<gene>
    <name evidence="12" type="ORF">COW72_03005</name>
</gene>
<evidence type="ECO:0000256" key="6">
    <source>
        <dbReference type="ARBA" id="ARBA00022695"/>
    </source>
</evidence>
<keyword evidence="5" id="KW-0808">Transferase</keyword>
<dbReference type="GO" id="GO:0019134">
    <property type="term" value="F:glucosamine-1-phosphate N-acetyltransferase activity"/>
    <property type="evidence" value="ECO:0007669"/>
    <property type="project" value="UniProtKB-EC"/>
</dbReference>
<sequence length="417" mass="46862">MQAVILAAGESSRFWPLNLRHKSLLKIMGRPLIWHTIEGLKRVGINDLVIIQGPKRDVEEELKNYNLGLNTHYVIQETPKGMGDAIFQAKEFLKEQFFVSNAERIDGGRYAEFLFGKQKSFGVNLVLFGIQTDKPWLFGIVDLDGDKVKNIIEKPKKGKEPSDIRVVGTYLLPKNFLDYYKRVSEHQYAFEDALDLYMKENDVRIVITQMEIPSLKYPWDLFRTNKLLMDKFLRTEIKKSAQISKNVVIEGNVYIGENCKIFEGAVIKGPCYIGDNCVVGNNSLIREYTNLENNVLIGAFAEVTRSIFQEDVHTHSGYFGDSIFGKGCRLGAGNITANVRIDRGEIKVKVKNEKVKTGLESLGVIMGGNTKTGIHCSLMPGVLIGSNCLIGPGSIIFENIEDNATFYTEFKGIKKSA</sequence>
<dbReference type="Pfam" id="PF00483">
    <property type="entry name" value="NTP_transferase"/>
    <property type="match status" value="1"/>
</dbReference>
<dbReference type="GO" id="GO:0006048">
    <property type="term" value="P:UDP-N-acetylglucosamine biosynthetic process"/>
    <property type="evidence" value="ECO:0007669"/>
    <property type="project" value="UniProtKB-UniPathway"/>
</dbReference>
<proteinExistence type="inferred from homology"/>
<dbReference type="Gene3D" id="3.90.550.10">
    <property type="entry name" value="Spore Coat Polysaccharide Biosynthesis Protein SpsA, Chain A"/>
    <property type="match status" value="1"/>
</dbReference>
<dbReference type="Gene3D" id="2.160.10.10">
    <property type="entry name" value="Hexapeptide repeat proteins"/>
    <property type="match status" value="1"/>
</dbReference>
<evidence type="ECO:0000313" key="13">
    <source>
        <dbReference type="Proteomes" id="UP000230778"/>
    </source>
</evidence>
<dbReference type="UniPathway" id="UPA00113">
    <property type="reaction ID" value="UER00532"/>
</dbReference>
<dbReference type="Pfam" id="PF00132">
    <property type="entry name" value="Hexapep"/>
    <property type="match status" value="2"/>
</dbReference>
<comment type="pathway">
    <text evidence="2">Nucleotide-sugar biosynthesis; UDP-N-acetyl-alpha-D-glucosamine biosynthesis; UDP-N-acetyl-alpha-D-glucosamine from N-acetyl-alpha-D-glucosamine 1-phosphate: step 1/1.</text>
</comment>
<dbReference type="InterPro" id="IPR011004">
    <property type="entry name" value="Trimer_LpxA-like_sf"/>
</dbReference>
<dbReference type="PANTHER" id="PTHR43584:SF8">
    <property type="entry name" value="N-ACETYLMURAMATE ALPHA-1-PHOSPHATE URIDYLYLTRANSFERASE"/>
    <property type="match status" value="1"/>
</dbReference>
<comment type="similarity">
    <text evidence="3">In the C-terminal section; belongs to the transferase hexapeptide repeat family.</text>
</comment>
<evidence type="ECO:0000256" key="7">
    <source>
        <dbReference type="ARBA" id="ARBA00023268"/>
    </source>
</evidence>
<dbReference type="CDD" id="cd04181">
    <property type="entry name" value="NTP_transferase"/>
    <property type="match status" value="1"/>
</dbReference>
<feature type="non-terminal residue" evidence="12">
    <location>
        <position position="417"/>
    </location>
</feature>
<keyword evidence="7" id="KW-0511">Multifunctional enzyme</keyword>
<name>A0A2H0FEM2_9BACT</name>
<dbReference type="SUPFAM" id="SSF51161">
    <property type="entry name" value="Trimeric LpxA-like enzymes"/>
    <property type="match status" value="1"/>
</dbReference>
<organism evidence="12 13">
    <name type="scientific">Candidatus Nealsonbacteria bacterium CG18_big_fil_WC_8_21_14_2_50_37_10</name>
    <dbReference type="NCBI Taxonomy" id="1974717"/>
    <lineage>
        <taxon>Bacteria</taxon>
        <taxon>Candidatus Nealsoniibacteriota</taxon>
    </lineage>
</organism>
<evidence type="ECO:0000256" key="10">
    <source>
        <dbReference type="ARBA" id="ARBA00048493"/>
    </source>
</evidence>
<accession>A0A2H0FEM2</accession>
<keyword evidence="8" id="KW-0012">Acyltransferase</keyword>
<evidence type="ECO:0000256" key="9">
    <source>
        <dbReference type="ARBA" id="ARBA00048247"/>
    </source>
</evidence>
<evidence type="ECO:0000256" key="2">
    <source>
        <dbReference type="ARBA" id="ARBA00005208"/>
    </source>
</evidence>
<dbReference type="GO" id="GO:0003977">
    <property type="term" value="F:UDP-N-acetylglucosamine diphosphorylase activity"/>
    <property type="evidence" value="ECO:0007669"/>
    <property type="project" value="UniProtKB-EC"/>
</dbReference>
<evidence type="ECO:0000256" key="3">
    <source>
        <dbReference type="ARBA" id="ARBA00007707"/>
    </source>
</evidence>
<keyword evidence="6" id="KW-0548">Nucleotidyltransferase</keyword>
<dbReference type="SUPFAM" id="SSF53448">
    <property type="entry name" value="Nucleotide-diphospho-sugar transferases"/>
    <property type="match status" value="1"/>
</dbReference>
<dbReference type="InterPro" id="IPR050065">
    <property type="entry name" value="GlmU-like"/>
</dbReference>
<evidence type="ECO:0000256" key="1">
    <source>
        <dbReference type="ARBA" id="ARBA00005166"/>
    </source>
</evidence>
<comment type="caution">
    <text evidence="12">The sequence shown here is derived from an EMBL/GenBank/DDBJ whole genome shotgun (WGS) entry which is preliminary data.</text>
</comment>
<dbReference type="NCBIfam" id="TIGR03992">
    <property type="entry name" value="Arch_glmU"/>
    <property type="match status" value="1"/>
</dbReference>
<dbReference type="InterPro" id="IPR001451">
    <property type="entry name" value="Hexapep"/>
</dbReference>
<comment type="catalytic activity">
    <reaction evidence="10">
        <text>N-acetyl-alpha-D-glucosamine 1-phosphate + UTP + H(+) = UDP-N-acetyl-alpha-D-glucosamine + diphosphate</text>
        <dbReference type="Rhea" id="RHEA:13509"/>
        <dbReference type="ChEBI" id="CHEBI:15378"/>
        <dbReference type="ChEBI" id="CHEBI:33019"/>
        <dbReference type="ChEBI" id="CHEBI:46398"/>
        <dbReference type="ChEBI" id="CHEBI:57705"/>
        <dbReference type="ChEBI" id="CHEBI:57776"/>
        <dbReference type="EC" id="2.7.7.23"/>
    </reaction>
</comment>
<evidence type="ECO:0000256" key="8">
    <source>
        <dbReference type="ARBA" id="ARBA00023315"/>
    </source>
</evidence>
<evidence type="ECO:0000256" key="5">
    <source>
        <dbReference type="ARBA" id="ARBA00022679"/>
    </source>
</evidence>